<dbReference type="GO" id="GO:0043410">
    <property type="term" value="P:positive regulation of MAPK cascade"/>
    <property type="evidence" value="ECO:0007669"/>
    <property type="project" value="InterPro"/>
</dbReference>
<feature type="domain" description="Thiolase N-terminal" evidence="13">
    <location>
        <begin position="110"/>
        <end position="254"/>
    </location>
</feature>
<keyword evidence="15" id="KW-1185">Reference proteome</keyword>
<sequence>MESSRLCLLTLLSAALFLNSNCQESDLQARSVDHYSIKEDSSQEKELIEALQEVLEKLKSKRMPTYEKKFGMVPMCDAGEQCAVRKGARIGRLCDCPRGTFCNSFLLKCSFNGSLSSLAAHSLASVVIKEILKRANIKPEDVSEVILGQVLTAGQGQNPARQASVTAGIPYLVPAWSCQMICGSGLKAVCLATQAIITGSSSIVVAGGMENMSKTPHVALMRTGIKMGDLSLQDSILCDGLMDAFHHYHMGITAWPIHLTCTPF</sequence>
<gene>
    <name evidence="14" type="ORF">scyTo_0009415</name>
</gene>
<dbReference type="Gene3D" id="3.40.47.10">
    <property type="match status" value="1"/>
</dbReference>
<dbReference type="GO" id="GO:0045202">
    <property type="term" value="C:synapse"/>
    <property type="evidence" value="ECO:0007669"/>
    <property type="project" value="GOC"/>
</dbReference>
<keyword evidence="6" id="KW-0808">Transferase</keyword>
<accession>A0A401NLX1</accession>
<dbReference type="PANTHER" id="PTHR18919:SF107">
    <property type="entry name" value="ACETYL-COA ACETYLTRANSFERASE, CYTOSOLIC"/>
    <property type="match status" value="1"/>
</dbReference>
<dbReference type="Gene3D" id="4.10.40.30">
    <property type="entry name" value="CART, C-terminal domain"/>
    <property type="match status" value="1"/>
</dbReference>
<evidence type="ECO:0000256" key="11">
    <source>
        <dbReference type="ARBA" id="ARBA00023320"/>
    </source>
</evidence>
<keyword evidence="9" id="KW-1015">Disulfide bond</keyword>
<dbReference type="GO" id="GO:0007218">
    <property type="term" value="P:neuropeptide signaling pathway"/>
    <property type="evidence" value="ECO:0007669"/>
    <property type="project" value="UniProtKB-KW"/>
</dbReference>
<dbReference type="InterPro" id="IPR016039">
    <property type="entry name" value="Thiolase-like"/>
</dbReference>
<feature type="chain" id="PRO_5019029670" description="Cocaine- and amphetamine-regulated transcript protein" evidence="12">
    <location>
        <begin position="23"/>
        <end position="264"/>
    </location>
</feature>
<dbReference type="CDD" id="cd22741">
    <property type="entry name" value="CART_CTD-like"/>
    <property type="match status" value="1"/>
</dbReference>
<evidence type="ECO:0000256" key="6">
    <source>
        <dbReference type="ARBA" id="ARBA00022679"/>
    </source>
</evidence>
<dbReference type="Pfam" id="PF00108">
    <property type="entry name" value="Thiolase_N"/>
    <property type="match status" value="1"/>
</dbReference>
<comment type="subcellular location">
    <subcellularLocation>
        <location evidence="1">Secreted</location>
    </subcellularLocation>
</comment>
<keyword evidence="7" id="KW-0165">Cleavage on pair of basic residues</keyword>
<dbReference type="FunFam" id="4.10.40.30:FF:000001">
    <property type="entry name" value="Cocaine-and amphetamine-regulated transcript protein"/>
    <property type="match status" value="1"/>
</dbReference>
<evidence type="ECO:0000256" key="7">
    <source>
        <dbReference type="ARBA" id="ARBA00022685"/>
    </source>
</evidence>
<evidence type="ECO:0000256" key="10">
    <source>
        <dbReference type="ARBA" id="ARBA00023315"/>
    </source>
</evidence>
<dbReference type="InterPro" id="IPR020616">
    <property type="entry name" value="Thiolase_N"/>
</dbReference>
<keyword evidence="8" id="KW-0529">Neurotransmitter</keyword>
<dbReference type="STRING" id="75743.A0A401NLX1"/>
<comment type="caution">
    <text evidence="14">The sequence shown here is derived from an EMBL/GenBank/DDBJ whole genome shotgun (WGS) entry which is preliminary data.</text>
</comment>
<dbReference type="GO" id="GO:0016747">
    <property type="term" value="F:acyltransferase activity, transferring groups other than amino-acyl groups"/>
    <property type="evidence" value="ECO:0007669"/>
    <property type="project" value="InterPro"/>
</dbReference>
<evidence type="ECO:0000256" key="12">
    <source>
        <dbReference type="SAM" id="SignalP"/>
    </source>
</evidence>
<evidence type="ECO:0000256" key="8">
    <source>
        <dbReference type="ARBA" id="ARBA00022894"/>
    </source>
</evidence>
<dbReference type="AlphaFoldDB" id="A0A401NLX1"/>
<organism evidence="14 15">
    <name type="scientific">Scyliorhinus torazame</name>
    <name type="common">Cloudy catshark</name>
    <name type="synonym">Catulus torazame</name>
    <dbReference type="NCBI Taxonomy" id="75743"/>
    <lineage>
        <taxon>Eukaryota</taxon>
        <taxon>Metazoa</taxon>
        <taxon>Chordata</taxon>
        <taxon>Craniata</taxon>
        <taxon>Vertebrata</taxon>
        <taxon>Chondrichthyes</taxon>
        <taxon>Elasmobranchii</taxon>
        <taxon>Galeomorphii</taxon>
        <taxon>Galeoidea</taxon>
        <taxon>Carcharhiniformes</taxon>
        <taxon>Scyliorhinidae</taxon>
        <taxon>Scyliorhinus</taxon>
    </lineage>
</organism>
<reference evidence="14 15" key="1">
    <citation type="journal article" date="2018" name="Nat. Ecol. Evol.">
        <title>Shark genomes provide insights into elasmobranch evolution and the origin of vertebrates.</title>
        <authorList>
            <person name="Hara Y"/>
            <person name="Yamaguchi K"/>
            <person name="Onimaru K"/>
            <person name="Kadota M"/>
            <person name="Koyanagi M"/>
            <person name="Keeley SD"/>
            <person name="Tatsumi K"/>
            <person name="Tanaka K"/>
            <person name="Motone F"/>
            <person name="Kageyama Y"/>
            <person name="Nozu R"/>
            <person name="Adachi N"/>
            <person name="Nishimura O"/>
            <person name="Nakagawa R"/>
            <person name="Tanegashima C"/>
            <person name="Kiyatake I"/>
            <person name="Matsumoto R"/>
            <person name="Murakumo K"/>
            <person name="Nishida K"/>
            <person name="Terakita A"/>
            <person name="Kuratani S"/>
            <person name="Sato K"/>
            <person name="Hyodo S Kuraku.S."/>
        </authorList>
    </citation>
    <scope>NUCLEOTIDE SEQUENCE [LARGE SCALE GENOMIC DNA]</scope>
</reference>
<evidence type="ECO:0000256" key="3">
    <source>
        <dbReference type="ARBA" id="ARBA00010982"/>
    </source>
</evidence>
<dbReference type="SUPFAM" id="SSF64546">
    <property type="entry name" value="Satiety factor CART (cocaine and amphetamine regulated transcript)"/>
    <property type="match status" value="1"/>
</dbReference>
<dbReference type="InterPro" id="IPR009106">
    <property type="entry name" value="CART"/>
</dbReference>
<keyword evidence="10" id="KW-0012">Acyltransferase</keyword>
<evidence type="ECO:0000256" key="2">
    <source>
        <dbReference type="ARBA" id="ARBA00005294"/>
    </source>
</evidence>
<dbReference type="GO" id="GO:0005184">
    <property type="term" value="F:neuropeptide hormone activity"/>
    <property type="evidence" value="ECO:0007669"/>
    <property type="project" value="InterPro"/>
</dbReference>
<protein>
    <recommendedName>
        <fullName evidence="4">Cocaine- and amphetamine-regulated transcript protein</fullName>
    </recommendedName>
</protein>
<evidence type="ECO:0000313" key="15">
    <source>
        <dbReference type="Proteomes" id="UP000288216"/>
    </source>
</evidence>
<dbReference type="Proteomes" id="UP000288216">
    <property type="component" value="Unassembled WGS sequence"/>
</dbReference>
<dbReference type="InterPro" id="IPR036722">
    <property type="entry name" value="CART_C_sf"/>
</dbReference>
<comment type="similarity">
    <text evidence="2">Belongs to the CART family.</text>
</comment>
<dbReference type="GO" id="GO:0007268">
    <property type="term" value="P:chemical synaptic transmission"/>
    <property type="evidence" value="ECO:0007669"/>
    <property type="project" value="UniProtKB-KW"/>
</dbReference>
<feature type="signal peptide" evidence="12">
    <location>
        <begin position="1"/>
        <end position="22"/>
    </location>
</feature>
<evidence type="ECO:0000256" key="4">
    <source>
        <dbReference type="ARBA" id="ARBA00018493"/>
    </source>
</evidence>
<dbReference type="PANTHER" id="PTHR18919">
    <property type="entry name" value="ACETYL-COA C-ACYLTRANSFERASE"/>
    <property type="match status" value="1"/>
</dbReference>
<name>A0A401NLX1_SCYTO</name>
<evidence type="ECO:0000256" key="1">
    <source>
        <dbReference type="ARBA" id="ARBA00004613"/>
    </source>
</evidence>
<dbReference type="GO" id="GO:0008343">
    <property type="term" value="P:adult feeding behavior"/>
    <property type="evidence" value="ECO:0007669"/>
    <property type="project" value="InterPro"/>
</dbReference>
<keyword evidence="5" id="KW-0964">Secreted</keyword>
<evidence type="ECO:0000259" key="13">
    <source>
        <dbReference type="Pfam" id="PF00108"/>
    </source>
</evidence>
<evidence type="ECO:0000256" key="5">
    <source>
        <dbReference type="ARBA" id="ARBA00022525"/>
    </source>
</evidence>
<comment type="similarity">
    <text evidence="3">Belongs to the thiolase-like superfamily. Thiolase family.</text>
</comment>
<dbReference type="GO" id="GO:0032099">
    <property type="term" value="P:negative regulation of appetite"/>
    <property type="evidence" value="ECO:0007669"/>
    <property type="project" value="InterPro"/>
</dbReference>
<dbReference type="GO" id="GO:0005615">
    <property type="term" value="C:extracellular space"/>
    <property type="evidence" value="ECO:0007669"/>
    <property type="project" value="InterPro"/>
</dbReference>
<evidence type="ECO:0000313" key="14">
    <source>
        <dbReference type="EMBL" id="GCB61876.1"/>
    </source>
</evidence>
<dbReference type="OrthoDB" id="9936511at2759"/>
<evidence type="ECO:0000256" key="9">
    <source>
        <dbReference type="ARBA" id="ARBA00023157"/>
    </source>
</evidence>
<proteinExistence type="inferred from homology"/>
<keyword evidence="11" id="KW-0527">Neuropeptide</keyword>
<dbReference type="EMBL" id="BFAA01003842">
    <property type="protein sequence ID" value="GCB61876.1"/>
    <property type="molecule type" value="Genomic_DNA"/>
</dbReference>
<keyword evidence="12" id="KW-0732">Signal</keyword>
<dbReference type="SUPFAM" id="SSF53901">
    <property type="entry name" value="Thiolase-like"/>
    <property type="match status" value="1"/>
</dbReference>
<dbReference type="Pfam" id="PF06373">
    <property type="entry name" value="CART"/>
    <property type="match status" value="1"/>
</dbReference>
<dbReference type="GO" id="GO:0009267">
    <property type="term" value="P:cellular response to starvation"/>
    <property type="evidence" value="ECO:0007669"/>
    <property type="project" value="InterPro"/>
</dbReference>